<gene>
    <name evidence="1" type="ORF">OBBRIDRAFT_550442</name>
</gene>
<accession>A0A8E2AZU2</accession>
<evidence type="ECO:0000313" key="2">
    <source>
        <dbReference type="Proteomes" id="UP000250043"/>
    </source>
</evidence>
<reference evidence="1 2" key="1">
    <citation type="submission" date="2016-07" db="EMBL/GenBank/DDBJ databases">
        <title>Draft genome of the white-rot fungus Obba rivulosa 3A-2.</title>
        <authorList>
            <consortium name="DOE Joint Genome Institute"/>
            <person name="Miettinen O."/>
            <person name="Riley R."/>
            <person name="Acob R."/>
            <person name="Barry K."/>
            <person name="Cullen D."/>
            <person name="De Vries R."/>
            <person name="Hainaut M."/>
            <person name="Hatakka A."/>
            <person name="Henrissat B."/>
            <person name="Hilden K."/>
            <person name="Kuo R."/>
            <person name="Labutti K."/>
            <person name="Lipzen A."/>
            <person name="Makela M.R."/>
            <person name="Sandor L."/>
            <person name="Spatafora J.W."/>
            <person name="Grigoriev I.V."/>
            <person name="Hibbett D.S."/>
        </authorList>
    </citation>
    <scope>NUCLEOTIDE SEQUENCE [LARGE SCALE GENOMIC DNA]</scope>
    <source>
        <strain evidence="1 2">3A-2</strain>
    </source>
</reference>
<dbReference type="Proteomes" id="UP000250043">
    <property type="component" value="Unassembled WGS sequence"/>
</dbReference>
<sequence length="408" mass="46340">MPGPETTKPTMNDSHPRLPPELTDIVIDHLADNISALHNCSMTCKSWIPRTRTHIFKEIRLSARNAEGFRTLIMGNNAIGKYIQEIHVHHRHSVYQPGPLWLEQDLLPQLSVHLQHVRKVVLGGDGTYSPSSFLLLSSIEAFETKDCGVESVDELLSLIASLPRLRSVVSRGTDYGLSKRPPQRLDTHPPSLRTLDFVHSFLDADVLLDWLVTRSMGTLLESVTAIPIGVQYIPHLGRMVRACAATLKHIRISVEDIGSHEADTWASRFTLEDCLELCVLEMDSATLSSVELLPFELSYDWIGKLLGQVRSPRIREVILGISQLDEMVLFDTVWDRVTNILTSSRFLSLSRLIIHAVSLDSQTEWRRRLVNRVKTDLADLDRRGLLVFEYFASPGEYWRRRSTFSYVQ</sequence>
<organism evidence="1 2">
    <name type="scientific">Obba rivulosa</name>
    <dbReference type="NCBI Taxonomy" id="1052685"/>
    <lineage>
        <taxon>Eukaryota</taxon>
        <taxon>Fungi</taxon>
        <taxon>Dikarya</taxon>
        <taxon>Basidiomycota</taxon>
        <taxon>Agaricomycotina</taxon>
        <taxon>Agaricomycetes</taxon>
        <taxon>Polyporales</taxon>
        <taxon>Gelatoporiaceae</taxon>
        <taxon>Obba</taxon>
    </lineage>
</organism>
<evidence type="ECO:0000313" key="1">
    <source>
        <dbReference type="EMBL" id="OCH91127.1"/>
    </source>
</evidence>
<dbReference type="OrthoDB" id="2921803at2759"/>
<name>A0A8E2AZU2_9APHY</name>
<dbReference type="EMBL" id="KV722391">
    <property type="protein sequence ID" value="OCH91127.1"/>
    <property type="molecule type" value="Genomic_DNA"/>
</dbReference>
<keyword evidence="2" id="KW-1185">Reference proteome</keyword>
<protein>
    <recommendedName>
        <fullName evidence="3">F-box domain-containing protein</fullName>
    </recommendedName>
</protein>
<evidence type="ECO:0008006" key="3">
    <source>
        <dbReference type="Google" id="ProtNLM"/>
    </source>
</evidence>
<proteinExistence type="predicted"/>
<dbReference type="AlphaFoldDB" id="A0A8E2AZU2"/>